<dbReference type="InterPro" id="IPR003593">
    <property type="entry name" value="AAA+_ATPase"/>
</dbReference>
<dbReference type="Pfam" id="PF08352">
    <property type="entry name" value="oligo_HPY"/>
    <property type="match status" value="1"/>
</dbReference>
<dbReference type="PANTHER" id="PTHR43297">
    <property type="entry name" value="OLIGOPEPTIDE TRANSPORT ATP-BINDING PROTEIN APPD"/>
    <property type="match status" value="1"/>
</dbReference>
<keyword evidence="3" id="KW-0813">Transport</keyword>
<dbReference type="PANTHER" id="PTHR43297:SF14">
    <property type="entry name" value="ATPASE AAA-TYPE CORE DOMAIN-CONTAINING PROTEIN"/>
    <property type="match status" value="1"/>
</dbReference>
<dbReference type="Pfam" id="PF00005">
    <property type="entry name" value="ABC_tran"/>
    <property type="match status" value="1"/>
</dbReference>
<dbReference type="SMART" id="SM00382">
    <property type="entry name" value="AAA"/>
    <property type="match status" value="1"/>
</dbReference>
<dbReference type="SUPFAM" id="SSF52540">
    <property type="entry name" value="P-loop containing nucleoside triphosphate hydrolases"/>
    <property type="match status" value="1"/>
</dbReference>
<evidence type="ECO:0000259" key="10">
    <source>
        <dbReference type="PROSITE" id="PS50893"/>
    </source>
</evidence>
<dbReference type="GO" id="GO:0005886">
    <property type="term" value="C:plasma membrane"/>
    <property type="evidence" value="ECO:0007669"/>
    <property type="project" value="UniProtKB-SubCell"/>
</dbReference>
<comment type="similarity">
    <text evidence="2">Belongs to the ABC transporter superfamily.</text>
</comment>
<dbReference type="GO" id="GO:0015833">
    <property type="term" value="P:peptide transport"/>
    <property type="evidence" value="ECO:0007669"/>
    <property type="project" value="InterPro"/>
</dbReference>
<dbReference type="InterPro" id="IPR027417">
    <property type="entry name" value="P-loop_NTPase"/>
</dbReference>
<dbReference type="KEGG" id="pprf:DPRO_1895"/>
<dbReference type="Gene3D" id="3.40.50.300">
    <property type="entry name" value="P-loop containing nucleotide triphosphate hydrolases"/>
    <property type="match status" value="1"/>
</dbReference>
<keyword evidence="7 11" id="KW-0067">ATP-binding</keyword>
<organism evidence="11 12">
    <name type="scientific">Pseudodesulfovibrio profundus</name>
    <dbReference type="NCBI Taxonomy" id="57320"/>
    <lineage>
        <taxon>Bacteria</taxon>
        <taxon>Pseudomonadati</taxon>
        <taxon>Thermodesulfobacteriota</taxon>
        <taxon>Desulfovibrionia</taxon>
        <taxon>Desulfovibrionales</taxon>
        <taxon>Desulfovibrionaceae</taxon>
    </lineage>
</organism>
<keyword evidence="9" id="KW-0472">Membrane</keyword>
<sequence length="314" mass="34325">MKSQQNSSLLQVRNIKVQFDSPAGMVRAVDDVSFDLGCGEKACLVGESGCGKTILALSLLRLLPPGAKISGQVLFRGDDLLALSERKMRRVRRRGMGMIFEQPSAYLNPLFPVGWQIAEAVRLSRGCGRHEANLRALRLLDMARIPEAKKRFRQFPHQLSGGMRQRVMVAMALAKDPVLLVADEPTTALDPTVRRSVLGLLLDCLEETGAALLCITHDWNAARRLCQTAAVMYAGQILELGPAAQVLNRPRHPYASALHRSMDGSCPEPIPGSPPALTDLPCGCRFQPRCSNSCETCCSIVPEFNGGVRCHNLQ</sequence>
<keyword evidence="12" id="KW-1185">Reference proteome</keyword>
<keyword evidence="4" id="KW-1003">Cell membrane</keyword>
<feature type="domain" description="ABC transporter" evidence="10">
    <location>
        <begin position="10"/>
        <end position="259"/>
    </location>
</feature>
<dbReference type="GO" id="GO:0005524">
    <property type="term" value="F:ATP binding"/>
    <property type="evidence" value="ECO:0007669"/>
    <property type="project" value="UniProtKB-KW"/>
</dbReference>
<dbReference type="NCBIfam" id="TIGR01727">
    <property type="entry name" value="oligo_HPY"/>
    <property type="match status" value="1"/>
</dbReference>
<name>A0A2C8F8P3_9BACT</name>
<evidence type="ECO:0000256" key="7">
    <source>
        <dbReference type="ARBA" id="ARBA00022840"/>
    </source>
</evidence>
<dbReference type="InterPro" id="IPR003439">
    <property type="entry name" value="ABC_transporter-like_ATP-bd"/>
</dbReference>
<dbReference type="RefSeq" id="WP_097011778.1">
    <property type="nucleotide sequence ID" value="NZ_LT907975.1"/>
</dbReference>
<dbReference type="PROSITE" id="PS50893">
    <property type="entry name" value="ABC_TRANSPORTER_2"/>
    <property type="match status" value="1"/>
</dbReference>
<dbReference type="OrthoDB" id="9809450at2"/>
<reference evidence="12" key="1">
    <citation type="submission" date="2017-09" db="EMBL/GenBank/DDBJ databases">
        <authorList>
            <person name="Regsiter A."/>
            <person name="William W."/>
        </authorList>
    </citation>
    <scope>NUCLEOTIDE SEQUENCE [LARGE SCALE GENOMIC DNA]</scope>
    <source>
        <strain evidence="12">500-1</strain>
    </source>
</reference>
<keyword evidence="8" id="KW-1278">Translocase</keyword>
<evidence type="ECO:0000256" key="4">
    <source>
        <dbReference type="ARBA" id="ARBA00022475"/>
    </source>
</evidence>
<keyword evidence="5" id="KW-0997">Cell inner membrane</keyword>
<evidence type="ECO:0000256" key="8">
    <source>
        <dbReference type="ARBA" id="ARBA00022967"/>
    </source>
</evidence>
<protein>
    <submittedName>
        <fullName evidence="11">Oligopeptide transporter subunit ATP-binding component of ABC superfamily</fullName>
    </submittedName>
</protein>
<dbReference type="GO" id="GO:0016887">
    <property type="term" value="F:ATP hydrolysis activity"/>
    <property type="evidence" value="ECO:0007669"/>
    <property type="project" value="InterPro"/>
</dbReference>
<dbReference type="InterPro" id="IPR050388">
    <property type="entry name" value="ABC_Ni/Peptide_Import"/>
</dbReference>
<evidence type="ECO:0000256" key="2">
    <source>
        <dbReference type="ARBA" id="ARBA00005417"/>
    </source>
</evidence>
<gene>
    <name evidence="11" type="primary">oppD</name>
    <name evidence="11" type="ORF">DPRO_1895</name>
</gene>
<evidence type="ECO:0000313" key="12">
    <source>
        <dbReference type="Proteomes" id="UP000219215"/>
    </source>
</evidence>
<evidence type="ECO:0000256" key="9">
    <source>
        <dbReference type="ARBA" id="ARBA00023136"/>
    </source>
</evidence>
<proteinExistence type="inferred from homology"/>
<dbReference type="CDD" id="cd03257">
    <property type="entry name" value="ABC_NikE_OppD_transporters"/>
    <property type="match status" value="1"/>
</dbReference>
<comment type="subcellular location">
    <subcellularLocation>
        <location evidence="1">Cell inner membrane</location>
        <topology evidence="1">Peripheral membrane protein</topology>
    </subcellularLocation>
</comment>
<evidence type="ECO:0000256" key="5">
    <source>
        <dbReference type="ARBA" id="ARBA00022519"/>
    </source>
</evidence>
<dbReference type="AlphaFoldDB" id="A0A2C8F8P3"/>
<evidence type="ECO:0000256" key="6">
    <source>
        <dbReference type="ARBA" id="ARBA00022741"/>
    </source>
</evidence>
<dbReference type="EMBL" id="LT907975">
    <property type="protein sequence ID" value="SOB58795.1"/>
    <property type="molecule type" value="Genomic_DNA"/>
</dbReference>
<accession>A0A2C8F8P3</accession>
<dbReference type="Proteomes" id="UP000219215">
    <property type="component" value="Chromosome DPRO"/>
</dbReference>
<evidence type="ECO:0000313" key="11">
    <source>
        <dbReference type="EMBL" id="SOB58795.1"/>
    </source>
</evidence>
<evidence type="ECO:0000256" key="1">
    <source>
        <dbReference type="ARBA" id="ARBA00004417"/>
    </source>
</evidence>
<dbReference type="PROSITE" id="PS00211">
    <property type="entry name" value="ABC_TRANSPORTER_1"/>
    <property type="match status" value="1"/>
</dbReference>
<evidence type="ECO:0000256" key="3">
    <source>
        <dbReference type="ARBA" id="ARBA00022448"/>
    </source>
</evidence>
<keyword evidence="6" id="KW-0547">Nucleotide-binding</keyword>
<dbReference type="InterPro" id="IPR013563">
    <property type="entry name" value="Oligopep_ABC_C"/>
</dbReference>
<dbReference type="InterPro" id="IPR017871">
    <property type="entry name" value="ABC_transporter-like_CS"/>
</dbReference>